<evidence type="ECO:0000256" key="2">
    <source>
        <dbReference type="ARBA" id="ARBA00022679"/>
    </source>
</evidence>
<evidence type="ECO:0000259" key="4">
    <source>
        <dbReference type="SMART" id="SM00563"/>
    </source>
</evidence>
<dbReference type="PANTHER" id="PTHR10434">
    <property type="entry name" value="1-ACYL-SN-GLYCEROL-3-PHOSPHATE ACYLTRANSFERASE"/>
    <property type="match status" value="1"/>
</dbReference>
<reference evidence="5 6" key="1">
    <citation type="submission" date="2020-07" db="EMBL/GenBank/DDBJ databases">
        <title>isolation of Luteimonas sp. SJ-16.</title>
        <authorList>
            <person name="Huang X.-X."/>
            <person name="Xu L."/>
            <person name="Sun J.-Q."/>
        </authorList>
    </citation>
    <scope>NUCLEOTIDE SEQUENCE [LARGE SCALE GENOMIC DNA]</scope>
    <source>
        <strain evidence="5 6">SJ-16</strain>
    </source>
</reference>
<name>A0A7Z0TXW5_9GAMM</name>
<dbReference type="GO" id="GO:0003841">
    <property type="term" value="F:1-acylglycerol-3-phosphate O-acyltransferase activity"/>
    <property type="evidence" value="ECO:0007669"/>
    <property type="project" value="TreeGrafter"/>
</dbReference>
<proteinExistence type="predicted"/>
<keyword evidence="2 5" id="KW-0808">Transferase</keyword>
<protein>
    <submittedName>
        <fullName evidence="5">1-acyl-sn-glycerol-3-phosphate acyltransferase</fullName>
    </submittedName>
</protein>
<dbReference type="CDD" id="cd07989">
    <property type="entry name" value="LPLAT_AGPAT-like"/>
    <property type="match status" value="1"/>
</dbReference>
<evidence type="ECO:0000313" key="6">
    <source>
        <dbReference type="Proteomes" id="UP000589896"/>
    </source>
</evidence>
<dbReference type="RefSeq" id="WP_180543645.1">
    <property type="nucleotide sequence ID" value="NZ_JACCJZ010000008.1"/>
</dbReference>
<comment type="pathway">
    <text evidence="1">Lipid metabolism.</text>
</comment>
<dbReference type="GO" id="GO:0006654">
    <property type="term" value="P:phosphatidic acid biosynthetic process"/>
    <property type="evidence" value="ECO:0007669"/>
    <property type="project" value="TreeGrafter"/>
</dbReference>
<keyword evidence="6" id="KW-1185">Reference proteome</keyword>
<dbReference type="EMBL" id="JACCJZ010000008">
    <property type="protein sequence ID" value="NYZ61762.1"/>
    <property type="molecule type" value="Genomic_DNA"/>
</dbReference>
<evidence type="ECO:0000313" key="5">
    <source>
        <dbReference type="EMBL" id="NYZ61762.1"/>
    </source>
</evidence>
<organism evidence="5 6">
    <name type="scientific">Luteimonas deserti</name>
    <dbReference type="NCBI Taxonomy" id="2752306"/>
    <lineage>
        <taxon>Bacteria</taxon>
        <taxon>Pseudomonadati</taxon>
        <taxon>Pseudomonadota</taxon>
        <taxon>Gammaproteobacteria</taxon>
        <taxon>Lysobacterales</taxon>
        <taxon>Lysobacteraceae</taxon>
        <taxon>Luteimonas</taxon>
    </lineage>
</organism>
<evidence type="ECO:0000256" key="3">
    <source>
        <dbReference type="ARBA" id="ARBA00023315"/>
    </source>
</evidence>
<dbReference type="AlphaFoldDB" id="A0A7Z0TXW5"/>
<gene>
    <name evidence="5" type="ORF">H0E82_03145</name>
</gene>
<feature type="domain" description="Phospholipid/glycerol acyltransferase" evidence="4">
    <location>
        <begin position="34"/>
        <end position="155"/>
    </location>
</feature>
<sequence>MFDALLARGFSAAIRVLTGARALWDGCAPSADRRVYYGNHASHGDFVMIWSALPPALRRDVRPVAGADYWNRDALRRYLIHSVFRGVLIERDPAARSEDPVQTLCTAVDGGASLILFPEGTRNTGDGLLPFKSGIYHLARQRPELEFVPVWLDNLRRVMPKGRLIPLPLLCTARFGAPLRLRAGEDKAAFLDRTRDALLALADDDTGAGR</sequence>
<dbReference type="Pfam" id="PF01553">
    <property type="entry name" value="Acyltransferase"/>
    <property type="match status" value="1"/>
</dbReference>
<keyword evidence="3 5" id="KW-0012">Acyltransferase</keyword>
<dbReference type="PANTHER" id="PTHR10434:SF11">
    <property type="entry name" value="1-ACYL-SN-GLYCEROL-3-PHOSPHATE ACYLTRANSFERASE"/>
    <property type="match status" value="1"/>
</dbReference>
<dbReference type="InterPro" id="IPR002123">
    <property type="entry name" value="Plipid/glycerol_acylTrfase"/>
</dbReference>
<accession>A0A7Z0TXW5</accession>
<evidence type="ECO:0000256" key="1">
    <source>
        <dbReference type="ARBA" id="ARBA00005189"/>
    </source>
</evidence>
<comment type="caution">
    <text evidence="5">The sequence shown here is derived from an EMBL/GenBank/DDBJ whole genome shotgun (WGS) entry which is preliminary data.</text>
</comment>
<dbReference type="Proteomes" id="UP000589896">
    <property type="component" value="Unassembled WGS sequence"/>
</dbReference>
<dbReference type="SUPFAM" id="SSF69593">
    <property type="entry name" value="Glycerol-3-phosphate (1)-acyltransferase"/>
    <property type="match status" value="1"/>
</dbReference>
<dbReference type="SMART" id="SM00563">
    <property type="entry name" value="PlsC"/>
    <property type="match status" value="1"/>
</dbReference>